<dbReference type="GO" id="GO:0005794">
    <property type="term" value="C:Golgi apparatus"/>
    <property type="evidence" value="ECO:0007669"/>
    <property type="project" value="TreeGrafter"/>
</dbReference>
<dbReference type="PANTHER" id="PTHR11675">
    <property type="entry name" value="N-ACETYLGALACTOSAMINYLTRANSFERASE"/>
    <property type="match status" value="1"/>
</dbReference>
<proteinExistence type="predicted"/>
<comment type="caution">
    <text evidence="2">The sequence shown here is derived from an EMBL/GenBank/DDBJ whole genome shotgun (WGS) entry which is preliminary data.</text>
</comment>
<dbReference type="Gene3D" id="2.80.10.50">
    <property type="match status" value="1"/>
</dbReference>
<protein>
    <recommendedName>
        <fullName evidence="4">Polypeptide N-acetylgalactosaminyltransferase 5</fullName>
    </recommendedName>
</protein>
<dbReference type="Proteomes" id="UP001497525">
    <property type="component" value="Unassembled WGS sequence"/>
</dbReference>
<name>A0AAV2TXR8_CALDB</name>
<evidence type="ECO:0000313" key="3">
    <source>
        <dbReference type="Proteomes" id="UP001497525"/>
    </source>
</evidence>
<keyword evidence="1" id="KW-1015">Disulfide bond</keyword>
<accession>A0AAV2TXR8</accession>
<gene>
    <name evidence="2" type="ORF">CDAUBV1_LOCUS16344</name>
</gene>
<dbReference type="EMBL" id="CAXLJL010000822">
    <property type="protein sequence ID" value="CAL5141062.1"/>
    <property type="molecule type" value="Genomic_DNA"/>
</dbReference>
<dbReference type="AlphaFoldDB" id="A0AAV2TXR8"/>
<sequence>MAGGLFSIHRGFFAHLGYYDTGMEIWGAENLELSFKTWMCGGSLEVVVCSHIGHVFRSRSPYQSENQVNDPVRRNTVRLAEVWMDDYKKYFYERFNFQLGDFGNVSDRKALRERLKCRSFGWYLDNIYPELFVPSKAIASGDIENKKTDLCIDASIADEQPELHMLRPYPCHRLGGNQVSEIRAVHVLQTSHESLKIFPIFIRASRTNLYRMEQRMSFGTGSLVTPRQICFC</sequence>
<reference evidence="2" key="1">
    <citation type="submission" date="2024-06" db="EMBL/GenBank/DDBJ databases">
        <authorList>
            <person name="Liu X."/>
            <person name="Lenzi L."/>
            <person name="Haldenby T S."/>
            <person name="Uol C."/>
        </authorList>
    </citation>
    <scope>NUCLEOTIDE SEQUENCE</scope>
</reference>
<dbReference type="PANTHER" id="PTHR11675:SF131">
    <property type="entry name" value="POLYPEPTIDE N-ACETYLGALACTOSAMINYLTRANSFERASE 9-RELATED"/>
    <property type="match status" value="1"/>
</dbReference>
<dbReference type="Gene3D" id="3.90.550.10">
    <property type="entry name" value="Spore Coat Polysaccharide Biosynthesis Protein SpsA, Chain A"/>
    <property type="match status" value="1"/>
</dbReference>
<dbReference type="GO" id="GO:0004653">
    <property type="term" value="F:polypeptide N-acetylgalactosaminyltransferase activity"/>
    <property type="evidence" value="ECO:0007669"/>
    <property type="project" value="TreeGrafter"/>
</dbReference>
<evidence type="ECO:0008006" key="4">
    <source>
        <dbReference type="Google" id="ProtNLM"/>
    </source>
</evidence>
<dbReference type="GO" id="GO:0006493">
    <property type="term" value="P:protein O-linked glycosylation"/>
    <property type="evidence" value="ECO:0007669"/>
    <property type="project" value="TreeGrafter"/>
</dbReference>
<dbReference type="InterPro" id="IPR029044">
    <property type="entry name" value="Nucleotide-diphossugar_trans"/>
</dbReference>
<evidence type="ECO:0000256" key="1">
    <source>
        <dbReference type="ARBA" id="ARBA00023157"/>
    </source>
</evidence>
<evidence type="ECO:0000313" key="2">
    <source>
        <dbReference type="EMBL" id="CAL5141062.1"/>
    </source>
</evidence>
<dbReference type="SUPFAM" id="SSF53448">
    <property type="entry name" value="Nucleotide-diphospho-sugar transferases"/>
    <property type="match status" value="1"/>
</dbReference>
<organism evidence="2 3">
    <name type="scientific">Calicophoron daubneyi</name>
    <name type="common">Rumen fluke</name>
    <name type="synonym">Paramphistomum daubneyi</name>
    <dbReference type="NCBI Taxonomy" id="300641"/>
    <lineage>
        <taxon>Eukaryota</taxon>
        <taxon>Metazoa</taxon>
        <taxon>Spiralia</taxon>
        <taxon>Lophotrochozoa</taxon>
        <taxon>Platyhelminthes</taxon>
        <taxon>Trematoda</taxon>
        <taxon>Digenea</taxon>
        <taxon>Plagiorchiida</taxon>
        <taxon>Pronocephalata</taxon>
        <taxon>Paramphistomoidea</taxon>
        <taxon>Paramphistomidae</taxon>
        <taxon>Calicophoron</taxon>
    </lineage>
</organism>